<feature type="transmembrane region" description="Helical" evidence="1">
    <location>
        <begin position="490"/>
        <end position="512"/>
    </location>
</feature>
<dbReference type="InterPro" id="IPR056569">
    <property type="entry name" value="ArlJ-like"/>
</dbReference>
<dbReference type="RefSeq" id="WP_011023022.1">
    <property type="nucleotide sequence ID" value="NZ_DUJU01000188.1"/>
</dbReference>
<dbReference type="NCBIfam" id="NF004703">
    <property type="entry name" value="PRK06041.1-1"/>
    <property type="match status" value="1"/>
</dbReference>
<dbReference type="AlphaFoldDB" id="A0A832SM72"/>
<dbReference type="Proteomes" id="UP000600774">
    <property type="component" value="Unassembled WGS sequence"/>
</dbReference>
<gene>
    <name evidence="2" type="primary">flaJ</name>
    <name evidence="2" type="ORF">HA338_17200</name>
</gene>
<feature type="transmembrane region" description="Helical" evidence="1">
    <location>
        <begin position="231"/>
        <end position="250"/>
    </location>
</feature>
<organism evidence="2 3">
    <name type="scientific">Methanosarcina acetivorans</name>
    <dbReference type="NCBI Taxonomy" id="2214"/>
    <lineage>
        <taxon>Archaea</taxon>
        <taxon>Methanobacteriati</taxon>
        <taxon>Methanobacteriota</taxon>
        <taxon>Stenosarchaea group</taxon>
        <taxon>Methanomicrobia</taxon>
        <taxon>Methanosarcinales</taxon>
        <taxon>Methanosarcinaceae</taxon>
        <taxon>Methanosarcina</taxon>
    </lineage>
</organism>
<keyword evidence="1" id="KW-0472">Membrane</keyword>
<reference evidence="2" key="1">
    <citation type="journal article" date="2020" name="bioRxiv">
        <title>A rank-normalized archaeal taxonomy based on genome phylogeny resolves widespread incomplete and uneven classifications.</title>
        <authorList>
            <person name="Rinke C."/>
            <person name="Chuvochina M."/>
            <person name="Mussig A.J."/>
            <person name="Chaumeil P.-A."/>
            <person name="Waite D.W."/>
            <person name="Whitman W.B."/>
            <person name="Parks D.H."/>
            <person name="Hugenholtz P."/>
        </authorList>
    </citation>
    <scope>NUCLEOTIDE SEQUENCE</scope>
    <source>
        <strain evidence="2">UBA8876</strain>
    </source>
</reference>
<feature type="transmembrane region" description="Helical" evidence="1">
    <location>
        <begin position="187"/>
        <end position="210"/>
    </location>
</feature>
<dbReference type="PANTHER" id="PTHR35402">
    <property type="entry name" value="INTEGRAL MEMBRANE PROTEIN-RELATED"/>
    <property type="match status" value="1"/>
</dbReference>
<feature type="transmembrane region" description="Helical" evidence="1">
    <location>
        <begin position="459"/>
        <end position="478"/>
    </location>
</feature>
<dbReference type="EMBL" id="DUJU01000188">
    <property type="protein sequence ID" value="HIH95665.1"/>
    <property type="molecule type" value="Genomic_DNA"/>
</dbReference>
<evidence type="ECO:0000256" key="1">
    <source>
        <dbReference type="SAM" id="Phobius"/>
    </source>
</evidence>
<dbReference type="PANTHER" id="PTHR35402:SF2">
    <property type="entry name" value="FLAGELLA ACCESSORY PROTEIN J"/>
    <property type="match status" value="1"/>
</dbReference>
<comment type="caution">
    <text evidence="2">The sequence shown here is derived from an EMBL/GenBank/DDBJ whole genome shotgun (WGS) entry which is preliminary data.</text>
</comment>
<keyword evidence="1" id="KW-1133">Transmembrane helix</keyword>
<feature type="transmembrane region" description="Helical" evidence="1">
    <location>
        <begin position="256"/>
        <end position="273"/>
    </location>
</feature>
<dbReference type="OMA" id="DRLWHTG"/>
<feature type="transmembrane region" description="Helical" evidence="1">
    <location>
        <begin position="397"/>
        <end position="419"/>
    </location>
</feature>
<proteinExistence type="predicted"/>
<name>A0A832SM72_9EURY</name>
<evidence type="ECO:0000313" key="2">
    <source>
        <dbReference type="EMBL" id="HIH95665.1"/>
    </source>
</evidence>
<dbReference type="GeneID" id="1474977"/>
<accession>A0A832SM72</accession>
<evidence type="ECO:0000313" key="3">
    <source>
        <dbReference type="Proteomes" id="UP000600774"/>
    </source>
</evidence>
<protein>
    <submittedName>
        <fullName evidence="2">Archaellar assembly protein FlaJ</fullName>
    </submittedName>
</protein>
<keyword evidence="1" id="KW-0812">Transmembrane</keyword>
<sequence>MTFVQTVPNLSLNAAKQGAESYFNIARKLKNTRVVERVNDDMLFLLIYMAAISTADIERDRIFYYAGRQKEYEASKYFRQIHILASKWGYEYSKACQYISQKLKDVYLSKFLVRMANILSSGEQEKNFLKQEKIIREEIYSNEYERSVESLKKWTDGYNALMVSVTLVVTIILVSVMIYNVTNIEAIAFLLQVLIFFISGLALYIIYKAAPAEKKVHALRFKSKEQEQIRLLSRVLLPIGAIVLIALILRGTELKFILLGVTVFTLPIGIIAMEDDRKINERDSSFPTFIKTLGTLAGTTGITIRSAMEKLDRENIGCLKPGVEELHSGLSMGFKSKLCWEKFIGETGSELINRCSRIFTDAVELGGDPAEIGNIVSNSSLAIVLLRMKRQMVSSGFRGLAIALHAVMVGLLVFVLEMISKFSWLVSKMNESYISMEGGTGGISAMGMSMFDVAESIPMLYRLTFSVIIILTVSNTLVVKIVEGGGDYKLFFYGGLMSGISGLCMILIPPVVSSVFTFQI</sequence>
<feature type="transmembrane region" description="Helical" evidence="1">
    <location>
        <begin position="160"/>
        <end position="181"/>
    </location>
</feature>